<dbReference type="InterPro" id="IPR008988">
    <property type="entry name" value="Transcriptional_repressor_C"/>
</dbReference>
<dbReference type="InterPro" id="IPR038157">
    <property type="entry name" value="FeoA_core_dom"/>
</dbReference>
<keyword evidence="4" id="KW-1185">Reference proteome</keyword>
<protein>
    <submittedName>
        <fullName evidence="3">FeoA family protein</fullName>
    </submittedName>
</protein>
<dbReference type="SMART" id="SM00899">
    <property type="entry name" value="FeoA"/>
    <property type="match status" value="1"/>
</dbReference>
<dbReference type="Proteomes" id="UP001171111">
    <property type="component" value="Unassembled WGS sequence"/>
</dbReference>
<dbReference type="InterPro" id="IPR007167">
    <property type="entry name" value="Fe-transptr_FeoA-like"/>
</dbReference>
<reference evidence="3 4" key="1">
    <citation type="submission" date="2023-06" db="EMBL/GenBank/DDBJ databases">
        <title>Campylobacter magnum sp. nov., isolated from cecal contents of domestic pigs (Sus scrofa domesticus).</title>
        <authorList>
            <person name="Papic B."/>
            <person name="Gruntar I."/>
        </authorList>
    </citation>
    <scope>NUCLEOTIDE SEQUENCE [LARGE SCALE GENOMIC DNA]</scope>
    <source>
        <strain evidence="4">34484-21</strain>
    </source>
</reference>
<accession>A0ABT8T7T2</accession>
<feature type="domain" description="Ferrous iron transporter FeoA-like" evidence="2">
    <location>
        <begin position="1"/>
        <end position="73"/>
    </location>
</feature>
<proteinExistence type="predicted"/>
<evidence type="ECO:0000313" key="3">
    <source>
        <dbReference type="EMBL" id="MDO2409769.1"/>
    </source>
</evidence>
<evidence type="ECO:0000259" key="2">
    <source>
        <dbReference type="SMART" id="SM00899"/>
    </source>
</evidence>
<name>A0ABT8T7T2_9BACT</name>
<keyword evidence="1" id="KW-0408">Iron</keyword>
<organism evidence="3 4">
    <name type="scientific">Campylobacter magnus</name>
    <dbReference type="NCBI Taxonomy" id="3026462"/>
    <lineage>
        <taxon>Bacteria</taxon>
        <taxon>Pseudomonadati</taxon>
        <taxon>Campylobacterota</taxon>
        <taxon>Epsilonproteobacteria</taxon>
        <taxon>Campylobacterales</taxon>
        <taxon>Campylobacteraceae</taxon>
        <taxon>Campylobacter</taxon>
    </lineage>
</organism>
<dbReference type="Pfam" id="PF04023">
    <property type="entry name" value="FeoA"/>
    <property type="match status" value="1"/>
</dbReference>
<evidence type="ECO:0000313" key="4">
    <source>
        <dbReference type="Proteomes" id="UP001171111"/>
    </source>
</evidence>
<dbReference type="EMBL" id="JAULJQ010000007">
    <property type="protein sequence ID" value="MDO2409769.1"/>
    <property type="molecule type" value="Genomic_DNA"/>
</dbReference>
<gene>
    <name evidence="3" type="ORF">Q2362_06620</name>
</gene>
<evidence type="ECO:0000256" key="1">
    <source>
        <dbReference type="ARBA" id="ARBA00023004"/>
    </source>
</evidence>
<dbReference type="SUPFAM" id="SSF50037">
    <property type="entry name" value="C-terminal domain of transcriptional repressors"/>
    <property type="match status" value="1"/>
</dbReference>
<sequence length="74" mass="8328">MSLNELKINQSAKIMRITAGDELRDRLFSLGLSEGKKLLKINSTLGKNTVAIELERTCVILRSNEAEHIFVELN</sequence>
<comment type="caution">
    <text evidence="3">The sequence shown here is derived from an EMBL/GenBank/DDBJ whole genome shotgun (WGS) entry which is preliminary data.</text>
</comment>
<dbReference type="Gene3D" id="2.30.30.90">
    <property type="match status" value="1"/>
</dbReference>
<dbReference type="RefSeq" id="WP_273930655.1">
    <property type="nucleotide sequence ID" value="NZ_JAQSLJ010000001.1"/>
</dbReference>